<evidence type="ECO:0000313" key="2">
    <source>
        <dbReference type="Proteomes" id="UP000002524"/>
    </source>
</evidence>
<gene>
    <name evidence="1" type="ordered locus">DR_1951</name>
</gene>
<dbReference type="PaxDb" id="243230-DR_1951"/>
<proteinExistence type="predicted"/>
<dbReference type="EMBL" id="AE000513">
    <property type="protein sequence ID" value="AAF11505.1"/>
    <property type="molecule type" value="Genomic_DNA"/>
</dbReference>
<organism evidence="1 2">
    <name type="scientific">Deinococcus radiodurans (strain ATCC 13939 / DSM 20539 / JCM 16871 / CCUG 27074 / LMG 4051 / NBRC 15346 / NCIMB 9279 / VKM B-1422 / R1)</name>
    <dbReference type="NCBI Taxonomy" id="243230"/>
    <lineage>
        <taxon>Bacteria</taxon>
        <taxon>Thermotogati</taxon>
        <taxon>Deinococcota</taxon>
        <taxon>Deinococci</taxon>
        <taxon>Deinococcales</taxon>
        <taxon>Deinococcaceae</taxon>
        <taxon>Deinococcus</taxon>
    </lineage>
</organism>
<dbReference type="HOGENOM" id="CLU_1029423_0_0_0"/>
<reference evidence="1 2" key="1">
    <citation type="journal article" date="1999" name="Science">
        <title>Genome sequence of the radioresistant bacterium Deinococcus radiodurans R1.</title>
        <authorList>
            <person name="White O."/>
            <person name="Eisen J.A."/>
            <person name="Heidelberg J.F."/>
            <person name="Hickey E.K."/>
            <person name="Peterson J.D."/>
            <person name="Dodson R.J."/>
            <person name="Haft D.H."/>
            <person name="Gwinn M.L."/>
            <person name="Nelson W.C."/>
            <person name="Richardson D.L."/>
            <person name="Moffat K.S."/>
            <person name="Qin H."/>
            <person name="Jiang L."/>
            <person name="Pamphile W."/>
            <person name="Crosby M."/>
            <person name="Shen M."/>
            <person name="Vamathevan J.J."/>
            <person name="Lam P."/>
            <person name="McDonald L."/>
            <person name="Utterback T."/>
            <person name="Zalewski C."/>
            <person name="Makarova K.S."/>
            <person name="Aravind L."/>
            <person name="Daly M.J."/>
            <person name="Minton K.W."/>
            <person name="Fleischmann R.D."/>
            <person name="Ketchum K.A."/>
            <person name="Nelson K.E."/>
            <person name="Salzberg S."/>
            <person name="Smith H.O."/>
            <person name="Venter J.C."/>
            <person name="Fraser C.M."/>
        </authorList>
    </citation>
    <scope>NUCLEOTIDE SEQUENCE [LARGE SCALE GENOMIC DNA]</scope>
    <source>
        <strain evidence="2">ATCC 13939 / DSM 20539 / JCM 16871 / LMG 4051 / NBRC 15346 / NCIMB 9279 / R1 / VKM B-1422</strain>
    </source>
</reference>
<dbReference type="KEGG" id="dra:DR_1951"/>
<dbReference type="EnsemblBacteria" id="AAF11505">
    <property type="protein sequence ID" value="AAF11505"/>
    <property type="gene ID" value="DR_1951"/>
</dbReference>
<dbReference type="OrthoDB" id="74316at2"/>
<dbReference type="STRING" id="243230.DR_1951"/>
<name>Q9RT18_DEIRA</name>
<accession>Q9RT18</accession>
<sequence length="270" mass="29753">MLSRTPFALPHPNLPRKEGGTKNAVFIAAWLAEFQNCTDYCYIGLNDVQQAYESAGLKTKFKPDGTLYITFPDGQWRVLMPRFTTGGQGYVPAEMLIINTLREPLTPEIKLSGYDNPLLSFGPLKVRLGTQAQPVAGMNFYHQMIGLLVGALTSPKLEQGWSASYGGIDRRFPETDTWPQMTVKTGLKAGEVVMLLTKKDADTYFVDLAPVAQNGSATLYRFPQHHSLKFVNDVRALSPSLSGDEVPALLVKVTGVNLRDLKSGIFLPKS</sequence>
<evidence type="ECO:0000313" key="1">
    <source>
        <dbReference type="EMBL" id="AAF11505.1"/>
    </source>
</evidence>
<dbReference type="InParanoid" id="Q9RT18"/>
<dbReference type="PATRIC" id="fig|243230.17.peg.2172"/>
<protein>
    <submittedName>
        <fullName evidence="1">Uncharacterized protein</fullName>
    </submittedName>
</protein>
<dbReference type="AlphaFoldDB" id="Q9RT18"/>
<keyword evidence="2" id="KW-1185">Reference proteome</keyword>
<dbReference type="Proteomes" id="UP000002524">
    <property type="component" value="Chromosome 1"/>
</dbReference>
<dbReference type="PIR" id="G75334">
    <property type="entry name" value="G75334"/>
</dbReference>